<accession>A0A8S1XMG9</accession>
<dbReference type="AlphaFoldDB" id="A0A8S1XMG9"/>
<keyword evidence="1" id="KW-0472">Membrane</keyword>
<feature type="transmembrane region" description="Helical" evidence="1">
    <location>
        <begin position="14"/>
        <end position="34"/>
    </location>
</feature>
<comment type="caution">
    <text evidence="2">The sequence shown here is derived from an EMBL/GenBank/DDBJ whole genome shotgun (WGS) entry which is preliminary data.</text>
</comment>
<keyword evidence="1" id="KW-1133">Transmembrane helix</keyword>
<keyword evidence="3" id="KW-1185">Reference proteome</keyword>
<dbReference type="EMBL" id="CAJJDP010000126">
    <property type="protein sequence ID" value="CAD8202243.1"/>
    <property type="molecule type" value="Genomic_DNA"/>
</dbReference>
<protein>
    <recommendedName>
        <fullName evidence="4">Transmembrane protein</fullName>
    </recommendedName>
</protein>
<evidence type="ECO:0000313" key="2">
    <source>
        <dbReference type="EMBL" id="CAD8202243.1"/>
    </source>
</evidence>
<dbReference type="OrthoDB" id="10539975at2759"/>
<gene>
    <name evidence="2" type="ORF">POCTA_138.1.T1260154</name>
</gene>
<evidence type="ECO:0008006" key="4">
    <source>
        <dbReference type="Google" id="ProtNLM"/>
    </source>
</evidence>
<sequence>MPRQYHEKPPSSKLMSFFIVISNQAAISLVFGYFQTRLKLKQLTYLSCQHFLNFVLYHFSSLLCCSILDSKSLNSCCLHYLQVVVRRIRLLFIQMKKIFEFLITLKQLVFFQIKAILHLYKQECIGYACELWDSKRIKQEDKSNVVLNEKCTRLPTRVQSNLLSQSIVQVNIYGSFVEIYFKQKICQFILINFTRIIRHANSDIFYVSEKVNRNIL</sequence>
<organism evidence="2 3">
    <name type="scientific">Paramecium octaurelia</name>
    <dbReference type="NCBI Taxonomy" id="43137"/>
    <lineage>
        <taxon>Eukaryota</taxon>
        <taxon>Sar</taxon>
        <taxon>Alveolata</taxon>
        <taxon>Ciliophora</taxon>
        <taxon>Intramacronucleata</taxon>
        <taxon>Oligohymenophorea</taxon>
        <taxon>Peniculida</taxon>
        <taxon>Parameciidae</taxon>
        <taxon>Paramecium</taxon>
    </lineage>
</organism>
<reference evidence="2" key="1">
    <citation type="submission" date="2021-01" db="EMBL/GenBank/DDBJ databases">
        <authorList>
            <consortium name="Genoscope - CEA"/>
            <person name="William W."/>
        </authorList>
    </citation>
    <scope>NUCLEOTIDE SEQUENCE</scope>
</reference>
<evidence type="ECO:0000313" key="3">
    <source>
        <dbReference type="Proteomes" id="UP000683925"/>
    </source>
</evidence>
<name>A0A8S1XMG9_PAROT</name>
<evidence type="ECO:0000256" key="1">
    <source>
        <dbReference type="SAM" id="Phobius"/>
    </source>
</evidence>
<dbReference type="Proteomes" id="UP000683925">
    <property type="component" value="Unassembled WGS sequence"/>
</dbReference>
<proteinExistence type="predicted"/>
<keyword evidence="1" id="KW-0812">Transmembrane</keyword>